<sequence>MSPPQDDRPNDSRKDARVRLPMAAPHAATAKPAAATAATGDPAASAPATSDPAASAPAAEPGADFVAVASSDKPAPGPDDAPLDLEALRDGIVGACKSVFDPEIPVDIYELGLIYAIDIADTGEAALQMTLTAPGCPVAGTLPQEVADRVAAVDGVREARVTLVWDPPWSMERMSEEAKLELGFF</sequence>
<keyword evidence="4" id="KW-1185">Reference proteome</keyword>
<feature type="compositionally biased region" description="Low complexity" evidence="1">
    <location>
        <begin position="23"/>
        <end position="64"/>
    </location>
</feature>
<evidence type="ECO:0000259" key="2">
    <source>
        <dbReference type="Pfam" id="PF01883"/>
    </source>
</evidence>
<organism evidence="3 4">
    <name type="scientific">Haliangium ochraceum (strain DSM 14365 / JCM 11303 / SMP-2)</name>
    <dbReference type="NCBI Taxonomy" id="502025"/>
    <lineage>
        <taxon>Bacteria</taxon>
        <taxon>Pseudomonadati</taxon>
        <taxon>Myxococcota</taxon>
        <taxon>Polyangia</taxon>
        <taxon>Haliangiales</taxon>
        <taxon>Kofleriaceae</taxon>
        <taxon>Haliangium</taxon>
    </lineage>
</organism>
<feature type="compositionally biased region" description="Basic and acidic residues" evidence="1">
    <location>
        <begin position="1"/>
        <end position="18"/>
    </location>
</feature>
<evidence type="ECO:0000256" key="1">
    <source>
        <dbReference type="SAM" id="MobiDB-lite"/>
    </source>
</evidence>
<feature type="region of interest" description="Disordered" evidence="1">
    <location>
        <begin position="1"/>
        <end position="83"/>
    </location>
</feature>
<dbReference type="InterPro" id="IPR052339">
    <property type="entry name" value="Fe-S_Maturation_MIP18"/>
</dbReference>
<dbReference type="SUPFAM" id="SSF117916">
    <property type="entry name" value="Fe-S cluster assembly (FSCA) domain-like"/>
    <property type="match status" value="1"/>
</dbReference>
<dbReference type="PANTHER" id="PTHR42831">
    <property type="entry name" value="FE-S PROTEIN MATURATION AUXILIARY FACTOR YITW"/>
    <property type="match status" value="1"/>
</dbReference>
<reference evidence="3 4" key="1">
    <citation type="journal article" date="2010" name="Stand. Genomic Sci.">
        <title>Complete genome sequence of Haliangium ochraceum type strain (SMP-2).</title>
        <authorList>
            <consortium name="US DOE Joint Genome Institute (JGI-PGF)"/>
            <person name="Ivanova N."/>
            <person name="Daum C."/>
            <person name="Lang E."/>
            <person name="Abt B."/>
            <person name="Kopitz M."/>
            <person name="Saunders E."/>
            <person name="Lapidus A."/>
            <person name="Lucas S."/>
            <person name="Glavina Del Rio T."/>
            <person name="Nolan M."/>
            <person name="Tice H."/>
            <person name="Copeland A."/>
            <person name="Cheng J.F."/>
            <person name="Chen F."/>
            <person name="Bruce D."/>
            <person name="Goodwin L."/>
            <person name="Pitluck S."/>
            <person name="Mavromatis K."/>
            <person name="Pati A."/>
            <person name="Mikhailova N."/>
            <person name="Chen A."/>
            <person name="Palaniappan K."/>
            <person name="Land M."/>
            <person name="Hauser L."/>
            <person name="Chang Y.J."/>
            <person name="Jeffries C.D."/>
            <person name="Detter J.C."/>
            <person name="Brettin T."/>
            <person name="Rohde M."/>
            <person name="Goker M."/>
            <person name="Bristow J."/>
            <person name="Markowitz V."/>
            <person name="Eisen J.A."/>
            <person name="Hugenholtz P."/>
            <person name="Kyrpides N.C."/>
            <person name="Klenk H.P."/>
        </authorList>
    </citation>
    <scope>NUCLEOTIDE SEQUENCE [LARGE SCALE GENOMIC DNA]</scope>
    <source>
        <strain evidence="4">DSM 14365 / CIP 107738 / JCM 11303 / AJ 13395 / SMP-2</strain>
    </source>
</reference>
<dbReference type="STRING" id="502025.Hoch_3279"/>
<dbReference type="Pfam" id="PF01883">
    <property type="entry name" value="FeS_assembly_P"/>
    <property type="match status" value="1"/>
</dbReference>
<feature type="domain" description="MIP18 family-like" evidence="2">
    <location>
        <begin position="91"/>
        <end position="161"/>
    </location>
</feature>
<name>D0LTT7_HALO1</name>
<evidence type="ECO:0000313" key="4">
    <source>
        <dbReference type="Proteomes" id="UP000001880"/>
    </source>
</evidence>
<dbReference type="eggNOG" id="COG2151">
    <property type="taxonomic scope" value="Bacteria"/>
</dbReference>
<dbReference type="PANTHER" id="PTHR42831:SF1">
    <property type="entry name" value="FE-S PROTEIN MATURATION AUXILIARY FACTOR YITW"/>
    <property type="match status" value="1"/>
</dbReference>
<gene>
    <name evidence="3" type="ordered locus">Hoch_3279</name>
</gene>
<evidence type="ECO:0000313" key="3">
    <source>
        <dbReference type="EMBL" id="ACY15781.1"/>
    </source>
</evidence>
<protein>
    <submittedName>
        <fullName evidence="3">FeS assembly SUF system protein</fullName>
    </submittedName>
</protein>
<dbReference type="InterPro" id="IPR002744">
    <property type="entry name" value="MIP18-like"/>
</dbReference>
<dbReference type="EMBL" id="CP001804">
    <property type="protein sequence ID" value="ACY15781.1"/>
    <property type="molecule type" value="Genomic_DNA"/>
</dbReference>
<dbReference type="NCBIfam" id="TIGR02945">
    <property type="entry name" value="SUF_assoc"/>
    <property type="match status" value="1"/>
</dbReference>
<dbReference type="InterPro" id="IPR014291">
    <property type="entry name" value="SUF_FeS_clus_asmbl-assoc"/>
</dbReference>
<dbReference type="Gene3D" id="3.30.300.130">
    <property type="entry name" value="Fe-S cluster assembly (FSCA)"/>
    <property type="match status" value="1"/>
</dbReference>
<dbReference type="KEGG" id="hoh:Hoch_3279"/>
<proteinExistence type="predicted"/>
<dbReference type="InterPro" id="IPR034904">
    <property type="entry name" value="FSCA_dom_sf"/>
</dbReference>
<dbReference type="Proteomes" id="UP000001880">
    <property type="component" value="Chromosome"/>
</dbReference>
<accession>D0LTT7</accession>
<dbReference type="RefSeq" id="WP_012828381.1">
    <property type="nucleotide sequence ID" value="NC_013440.1"/>
</dbReference>
<dbReference type="AlphaFoldDB" id="D0LTT7"/>
<dbReference type="HOGENOM" id="CLU_091588_1_1_7"/>